<comment type="caution">
    <text evidence="4">The sequence shown here is derived from an EMBL/GenBank/DDBJ whole genome shotgun (WGS) entry which is preliminary data.</text>
</comment>
<comment type="similarity">
    <text evidence="1">Belongs to the short-chain dehydrogenases/reductases (SDR) family.</text>
</comment>
<keyword evidence="3" id="KW-0560">Oxidoreductase</keyword>
<dbReference type="GO" id="GO:0016491">
    <property type="term" value="F:oxidoreductase activity"/>
    <property type="evidence" value="ECO:0007669"/>
    <property type="project" value="UniProtKB-KW"/>
</dbReference>
<dbReference type="PANTHER" id="PTHR43618">
    <property type="entry name" value="7-ALPHA-HYDROXYSTEROID DEHYDROGENASE"/>
    <property type="match status" value="1"/>
</dbReference>
<evidence type="ECO:0000256" key="3">
    <source>
        <dbReference type="ARBA" id="ARBA00023002"/>
    </source>
</evidence>
<evidence type="ECO:0000256" key="2">
    <source>
        <dbReference type="ARBA" id="ARBA00022857"/>
    </source>
</evidence>
<dbReference type="InterPro" id="IPR036291">
    <property type="entry name" value="NAD(P)-bd_dom_sf"/>
</dbReference>
<dbReference type="AlphaFoldDB" id="A0A919BCK3"/>
<organism evidence="4 5">
    <name type="scientific">Thalassotalea marina</name>
    <dbReference type="NCBI Taxonomy" id="1673741"/>
    <lineage>
        <taxon>Bacteria</taxon>
        <taxon>Pseudomonadati</taxon>
        <taxon>Pseudomonadota</taxon>
        <taxon>Gammaproteobacteria</taxon>
        <taxon>Alteromonadales</taxon>
        <taxon>Colwelliaceae</taxon>
        <taxon>Thalassotalea</taxon>
    </lineage>
</organism>
<sequence>MIDMFSLKGQVALVTGAYGHLGKSITYALAEAGAQVIIQGRDKDKIASLAAELNSLSYDVKEACFDITDKDATAQYFEQANLHKLNVLVNNAYSGVGGTIKTSTEQQYHDAYDIGLVSVQRLFKLTLPLLEQGVIEDNNASCINIASMYGLVSPDFAIYESEQGSNPPFYGAVKAALLQWTRYCAVQFAKQGIRINAIAPGPFPNKIVQQDKAFISRLQDKSPMGRIGKPDEIKGAIVYLASKASSYVTGENISVDGGWTAW</sequence>
<reference evidence="4" key="2">
    <citation type="submission" date="2020-09" db="EMBL/GenBank/DDBJ databases">
        <authorList>
            <person name="Sun Q."/>
            <person name="Kim S."/>
        </authorList>
    </citation>
    <scope>NUCLEOTIDE SEQUENCE</scope>
    <source>
        <strain evidence="4">KCTC 42731</strain>
    </source>
</reference>
<proteinExistence type="inferred from homology"/>
<evidence type="ECO:0000313" key="5">
    <source>
        <dbReference type="Proteomes" id="UP000623842"/>
    </source>
</evidence>
<dbReference type="PRINTS" id="PR00081">
    <property type="entry name" value="GDHRDH"/>
</dbReference>
<dbReference type="SUPFAM" id="SSF51735">
    <property type="entry name" value="NAD(P)-binding Rossmann-fold domains"/>
    <property type="match status" value="1"/>
</dbReference>
<dbReference type="InterPro" id="IPR002347">
    <property type="entry name" value="SDR_fam"/>
</dbReference>
<dbReference type="Proteomes" id="UP000623842">
    <property type="component" value="Unassembled WGS sequence"/>
</dbReference>
<dbReference type="EMBL" id="BNCK01000001">
    <property type="protein sequence ID" value="GHF80339.1"/>
    <property type="molecule type" value="Genomic_DNA"/>
</dbReference>
<name>A0A919BCK3_9GAMM</name>
<dbReference type="InterPro" id="IPR052178">
    <property type="entry name" value="Sec_Metab_Biosynth_SDR"/>
</dbReference>
<dbReference type="Pfam" id="PF13561">
    <property type="entry name" value="adh_short_C2"/>
    <property type="match status" value="1"/>
</dbReference>
<protein>
    <submittedName>
        <fullName evidence="4">Gluconate 5-dehydrogenase</fullName>
    </submittedName>
</protein>
<gene>
    <name evidence="4" type="ORF">GCM10017161_04510</name>
</gene>
<dbReference type="PANTHER" id="PTHR43618:SF8">
    <property type="entry name" value="7ALPHA-HYDROXYSTEROID DEHYDROGENASE"/>
    <property type="match status" value="1"/>
</dbReference>
<reference evidence="4" key="1">
    <citation type="journal article" date="2014" name="Int. J. Syst. Evol. Microbiol.">
        <title>Complete genome sequence of Corynebacterium casei LMG S-19264T (=DSM 44701T), isolated from a smear-ripened cheese.</title>
        <authorList>
            <consortium name="US DOE Joint Genome Institute (JGI-PGF)"/>
            <person name="Walter F."/>
            <person name="Albersmeier A."/>
            <person name="Kalinowski J."/>
            <person name="Ruckert C."/>
        </authorList>
    </citation>
    <scope>NUCLEOTIDE SEQUENCE</scope>
    <source>
        <strain evidence="4">KCTC 42731</strain>
    </source>
</reference>
<keyword evidence="5" id="KW-1185">Reference proteome</keyword>
<evidence type="ECO:0000313" key="4">
    <source>
        <dbReference type="EMBL" id="GHF80339.1"/>
    </source>
</evidence>
<dbReference type="Gene3D" id="3.40.50.720">
    <property type="entry name" value="NAD(P)-binding Rossmann-like Domain"/>
    <property type="match status" value="1"/>
</dbReference>
<accession>A0A919BCK3</accession>
<evidence type="ECO:0000256" key="1">
    <source>
        <dbReference type="ARBA" id="ARBA00006484"/>
    </source>
</evidence>
<keyword evidence="2" id="KW-0521">NADP</keyword>